<organism evidence="2 3">
    <name type="scientific">Puniceibacterium antarcticum</name>
    <dbReference type="NCBI Taxonomy" id="1206336"/>
    <lineage>
        <taxon>Bacteria</taxon>
        <taxon>Pseudomonadati</taxon>
        <taxon>Pseudomonadota</taxon>
        <taxon>Alphaproteobacteria</taxon>
        <taxon>Rhodobacterales</taxon>
        <taxon>Paracoccaceae</taxon>
        <taxon>Puniceibacterium</taxon>
    </lineage>
</organism>
<dbReference type="EMBL" id="AWWI01000064">
    <property type="protein sequence ID" value="PIL20309.1"/>
    <property type="molecule type" value="Genomic_DNA"/>
</dbReference>
<dbReference type="InterPro" id="IPR036086">
    <property type="entry name" value="ParB/Sulfiredoxin_sf"/>
</dbReference>
<protein>
    <recommendedName>
        <fullName evidence="1">ParB-like N-terminal domain-containing protein</fullName>
    </recommendedName>
</protein>
<dbReference type="SMART" id="SM00470">
    <property type="entry name" value="ParB"/>
    <property type="match status" value="1"/>
</dbReference>
<gene>
    <name evidence="2" type="ORF">P775_10180</name>
</gene>
<accession>A0A2G8RFJ4</accession>
<name>A0A2G8RFJ4_9RHOB</name>
<evidence type="ECO:0000259" key="1">
    <source>
        <dbReference type="SMART" id="SM00470"/>
    </source>
</evidence>
<dbReference type="SUPFAM" id="SSF110849">
    <property type="entry name" value="ParB/Sulfiredoxin"/>
    <property type="match status" value="1"/>
</dbReference>
<comment type="caution">
    <text evidence="2">The sequence shown here is derived from an EMBL/GenBank/DDBJ whole genome shotgun (WGS) entry which is preliminary data.</text>
</comment>
<reference evidence="2 3" key="1">
    <citation type="submission" date="2013-09" db="EMBL/GenBank/DDBJ databases">
        <title>Genome sequencing of Phaeobacter antarcticus sp. nov. SM1211.</title>
        <authorList>
            <person name="Zhang X.-Y."/>
            <person name="Liu C."/>
            <person name="Chen X.-L."/>
            <person name="Xie B.-B."/>
            <person name="Qin Q.-L."/>
            <person name="Rong J.-C."/>
            <person name="Zhang Y.-Z."/>
        </authorList>
    </citation>
    <scope>NUCLEOTIDE SEQUENCE [LARGE SCALE GENOMIC DNA]</scope>
    <source>
        <strain evidence="2 3">SM1211</strain>
    </source>
</reference>
<proteinExistence type="predicted"/>
<sequence length="267" mass="29792">MKTQTQASGAQPQVSQTRALRYITPREITADQAFQFRQAGTDKAHVRGLTQTLRTVGDLDPVLVWEETAAEGLPTGRIILLDGHHRLAAYANAKSRQQGIKAVVFQGDRTGAMLEAVKANTRESLPLTKRERMNAAWQLVRLPGRRITVLAVARAAGVGAATVDRMRKRWTVMQAAGAKVTGEWWRDQKDIEPDMKDRPEMTDAEREAAIVKLVTDIKSALGRMNRSPPKRWNVLWEHTSFEPWRSTCSAHRTNLAARRTTAPVGNP</sequence>
<dbReference type="Proteomes" id="UP000231259">
    <property type="component" value="Unassembled WGS sequence"/>
</dbReference>
<dbReference type="CDD" id="cd16387">
    <property type="entry name" value="ParB_N_Srx"/>
    <property type="match status" value="1"/>
</dbReference>
<evidence type="ECO:0000313" key="2">
    <source>
        <dbReference type="EMBL" id="PIL20309.1"/>
    </source>
</evidence>
<keyword evidence="3" id="KW-1185">Reference proteome</keyword>
<dbReference type="OrthoDB" id="7353482at2"/>
<dbReference type="RefSeq" id="WP_099910813.1">
    <property type="nucleotide sequence ID" value="NZ_AWWI01000064.1"/>
</dbReference>
<dbReference type="InterPro" id="IPR003115">
    <property type="entry name" value="ParB_N"/>
</dbReference>
<dbReference type="AlphaFoldDB" id="A0A2G8RFJ4"/>
<evidence type="ECO:0000313" key="3">
    <source>
        <dbReference type="Proteomes" id="UP000231259"/>
    </source>
</evidence>
<feature type="domain" description="ParB-like N-terminal" evidence="1">
    <location>
        <begin position="21"/>
        <end position="125"/>
    </location>
</feature>